<proteinExistence type="predicted"/>
<dbReference type="AlphaFoldDB" id="A0A833QRW0"/>
<reference evidence="4" key="1">
    <citation type="submission" date="2020-01" db="EMBL/GenBank/DDBJ databases">
        <title>Genome sequence of Kobresia littledalei, the first chromosome-level genome in the family Cyperaceae.</title>
        <authorList>
            <person name="Qu G."/>
        </authorList>
    </citation>
    <scope>NUCLEOTIDE SEQUENCE</scope>
    <source>
        <strain evidence="4">C.B.Clarke</strain>
        <tissue evidence="4">Leaf</tissue>
    </source>
</reference>
<name>A0A833QRW0_9POAL</name>
<evidence type="ECO:0000313" key="4">
    <source>
        <dbReference type="EMBL" id="KAF3324319.1"/>
    </source>
</evidence>
<comment type="caution">
    <text evidence="4">The sequence shown here is derived from an EMBL/GenBank/DDBJ whole genome shotgun (WGS) entry which is preliminary data.</text>
</comment>
<feature type="region of interest" description="Disordered" evidence="1">
    <location>
        <begin position="57"/>
        <end position="92"/>
    </location>
</feature>
<dbReference type="Pfam" id="PF04782">
    <property type="entry name" value="DUF632"/>
    <property type="match status" value="1"/>
</dbReference>
<evidence type="ECO:0000259" key="3">
    <source>
        <dbReference type="Pfam" id="PF04783"/>
    </source>
</evidence>
<feature type="domain" description="DUF632" evidence="2">
    <location>
        <begin position="204"/>
        <end position="550"/>
    </location>
</feature>
<dbReference type="OrthoDB" id="1871118at2759"/>
<feature type="compositionally biased region" description="Basic and acidic residues" evidence="1">
    <location>
        <begin position="139"/>
        <end position="150"/>
    </location>
</feature>
<evidence type="ECO:0000313" key="5">
    <source>
        <dbReference type="Proteomes" id="UP000623129"/>
    </source>
</evidence>
<dbReference type="InterPro" id="IPR006868">
    <property type="entry name" value="DUF630"/>
</dbReference>
<protein>
    <submittedName>
        <fullName evidence="4">Uncharacterized protein</fullName>
    </submittedName>
</protein>
<sequence length="615" mass="69736">MGISNSKQDHNTALLLCKDRVRCVKRAIDSRYALSAAQLSYLQSLRNLGQALRQFVEAETSTEPPQSPSHSSYASPSSIPDPSSLLDGTPSPFEKNGSVNYMRAGGVVAMQVSINLNEKHFMEGDNSSWDFFDPTGTDPKPDRSNKNKRDFISPTDEEIELEFSTPIGKAETCNNGKPGIENVSDEIGKEEDGCQFITQRAKDMVSSMREIEHQFIKAAESGHEVSRMLETKKIRLTVSSQTTGKRPPFVVLLPCLICCKANGNSGNESEEHLAKVITWNRSVSSQSSSSRNPLISQSKDETAESGSDFIEEFSMISGSHTSTLDRLYAWERKLYDELKASESLRKAYDQKRTQLRHQFAQDFDKRIIDKTRATVKDLHSRLMVAIQAVDSISRRIEKLRDEELYPQLVELIQGLTRMWRAMLETYHAQQITISLAYHTTKDSRSPTTKEPQNELQKQALIHLRTEIECLQSTLLNWVKHHRLYVGSLNSWLQNCILQPQERSRGRKMTFSPRRALAPPIFVLVRDWSNGSVTTLSEEAVDSMKVLSSELNVASKHIPQKEVEKGEIESKLGVVQMCLVRIFEQMRKFSETLIKMYENAKEETERAKNAYIDSSR</sequence>
<dbReference type="PANTHER" id="PTHR21450">
    <property type="entry name" value="PROTEIN ALTERED PHOSPHATE STARVATION RESPONSE 1"/>
    <property type="match status" value="1"/>
</dbReference>
<evidence type="ECO:0000259" key="2">
    <source>
        <dbReference type="Pfam" id="PF04782"/>
    </source>
</evidence>
<dbReference type="EMBL" id="SWLB01000022">
    <property type="protein sequence ID" value="KAF3324319.1"/>
    <property type="molecule type" value="Genomic_DNA"/>
</dbReference>
<evidence type="ECO:0000256" key="1">
    <source>
        <dbReference type="SAM" id="MobiDB-lite"/>
    </source>
</evidence>
<dbReference type="Proteomes" id="UP000623129">
    <property type="component" value="Unassembled WGS sequence"/>
</dbReference>
<dbReference type="PANTHER" id="PTHR21450:SF10">
    <property type="entry name" value="OS09G0368900 PROTEIN"/>
    <property type="match status" value="1"/>
</dbReference>
<gene>
    <name evidence="4" type="ORF">FCM35_KLT11786</name>
</gene>
<accession>A0A833QRW0</accession>
<feature type="compositionally biased region" description="Low complexity" evidence="1">
    <location>
        <begin position="68"/>
        <end position="84"/>
    </location>
</feature>
<dbReference type="InterPro" id="IPR006867">
    <property type="entry name" value="DUF632"/>
</dbReference>
<feature type="domain" description="DUF630" evidence="3">
    <location>
        <begin position="1"/>
        <end position="59"/>
    </location>
</feature>
<feature type="region of interest" description="Disordered" evidence="1">
    <location>
        <begin position="125"/>
        <end position="150"/>
    </location>
</feature>
<keyword evidence="5" id="KW-1185">Reference proteome</keyword>
<organism evidence="4 5">
    <name type="scientific">Carex littledalei</name>
    <dbReference type="NCBI Taxonomy" id="544730"/>
    <lineage>
        <taxon>Eukaryota</taxon>
        <taxon>Viridiplantae</taxon>
        <taxon>Streptophyta</taxon>
        <taxon>Embryophyta</taxon>
        <taxon>Tracheophyta</taxon>
        <taxon>Spermatophyta</taxon>
        <taxon>Magnoliopsida</taxon>
        <taxon>Liliopsida</taxon>
        <taxon>Poales</taxon>
        <taxon>Cyperaceae</taxon>
        <taxon>Cyperoideae</taxon>
        <taxon>Cariceae</taxon>
        <taxon>Carex</taxon>
        <taxon>Carex subgen. Euthyceras</taxon>
    </lineage>
</organism>
<dbReference type="Pfam" id="PF04783">
    <property type="entry name" value="DUF630"/>
    <property type="match status" value="1"/>
</dbReference>